<feature type="signal peptide" evidence="1">
    <location>
        <begin position="1"/>
        <end position="25"/>
    </location>
</feature>
<dbReference type="Gene3D" id="3.30.70.100">
    <property type="match status" value="1"/>
</dbReference>
<dbReference type="EC" id="1.-.-.-" evidence="3"/>
<sequence length="247" mass="27970">MMKRLLAAQILAVTLYLPIDSPAFATDATAANKPAMSLVELEVKAGKSDRYRDIIKMTSRSAIENEPGTLALYAFRHQDNPYLTYRVEVYADDEAYKKHLASRAYQAFIQQAPEVVAKERKTELVPQFLGDKRIVQDEKTIDNLVIVDVKPEHQQAFKNIVLPEMAESLKVEEGVLAMYAATDAQNTRRWYFYEIYASAAAYQQHRATPHFRAYIAQTAQMSARKESVPVTPVLLTNKGGIRPDKTR</sequence>
<dbReference type="Proteomes" id="UP001565243">
    <property type="component" value="Unassembled WGS sequence"/>
</dbReference>
<dbReference type="PANTHER" id="PTHR33336">
    <property type="entry name" value="QUINOL MONOOXYGENASE YGIN-RELATED"/>
    <property type="match status" value="1"/>
</dbReference>
<comment type="caution">
    <text evidence="3">The sequence shown here is derived from an EMBL/GenBank/DDBJ whole genome shotgun (WGS) entry which is preliminary data.</text>
</comment>
<dbReference type="PROSITE" id="PS51725">
    <property type="entry name" value="ABM"/>
    <property type="match status" value="2"/>
</dbReference>
<dbReference type="SUPFAM" id="SSF54909">
    <property type="entry name" value="Dimeric alpha+beta barrel"/>
    <property type="match status" value="2"/>
</dbReference>
<feature type="chain" id="PRO_5046161616" evidence="1">
    <location>
        <begin position="26"/>
        <end position="247"/>
    </location>
</feature>
<evidence type="ECO:0000259" key="2">
    <source>
        <dbReference type="PROSITE" id="PS51725"/>
    </source>
</evidence>
<dbReference type="InterPro" id="IPR050744">
    <property type="entry name" value="AI-2_Isomerase_LsrG"/>
</dbReference>
<keyword evidence="3" id="KW-0503">Monooxygenase</keyword>
<dbReference type="InterPro" id="IPR007138">
    <property type="entry name" value="ABM_dom"/>
</dbReference>
<dbReference type="InterPro" id="IPR011008">
    <property type="entry name" value="Dimeric_a/b-barrel"/>
</dbReference>
<evidence type="ECO:0000313" key="3">
    <source>
        <dbReference type="EMBL" id="MEY8772076.1"/>
    </source>
</evidence>
<feature type="domain" description="ABM" evidence="2">
    <location>
        <begin position="141"/>
        <end position="234"/>
    </location>
</feature>
<reference evidence="3 4" key="1">
    <citation type="submission" date="2024-07" db="EMBL/GenBank/DDBJ databases">
        <authorList>
            <person name="Hebao G."/>
        </authorList>
    </citation>
    <scope>NUCLEOTIDE SEQUENCE [LARGE SCALE GENOMIC DNA]</scope>
    <source>
        <strain evidence="3 4">ACCC 02193</strain>
    </source>
</reference>
<dbReference type="PANTHER" id="PTHR33336:SF3">
    <property type="entry name" value="ABM DOMAIN-CONTAINING PROTEIN"/>
    <property type="match status" value="1"/>
</dbReference>
<dbReference type="EMBL" id="JBGFFX010000011">
    <property type="protein sequence ID" value="MEY8772076.1"/>
    <property type="molecule type" value="Genomic_DNA"/>
</dbReference>
<dbReference type="GO" id="GO:0004497">
    <property type="term" value="F:monooxygenase activity"/>
    <property type="evidence" value="ECO:0007669"/>
    <property type="project" value="UniProtKB-KW"/>
</dbReference>
<feature type="domain" description="ABM" evidence="2">
    <location>
        <begin position="35"/>
        <end position="124"/>
    </location>
</feature>
<proteinExistence type="predicted"/>
<keyword evidence="4" id="KW-1185">Reference proteome</keyword>
<organism evidence="3 4">
    <name type="scientific">Erwinia aeris</name>
    <dbReference type="NCBI Taxonomy" id="3239803"/>
    <lineage>
        <taxon>Bacteria</taxon>
        <taxon>Pseudomonadati</taxon>
        <taxon>Pseudomonadota</taxon>
        <taxon>Gammaproteobacteria</taxon>
        <taxon>Enterobacterales</taxon>
        <taxon>Erwiniaceae</taxon>
        <taxon>Erwinia</taxon>
    </lineage>
</organism>
<evidence type="ECO:0000256" key="1">
    <source>
        <dbReference type="SAM" id="SignalP"/>
    </source>
</evidence>
<name>A0ABV4EAW8_9GAMM</name>
<dbReference type="RefSeq" id="WP_301250586.1">
    <property type="nucleotide sequence ID" value="NZ_JBGFFX010000011.1"/>
</dbReference>
<keyword evidence="1" id="KW-0732">Signal</keyword>
<keyword evidence="3" id="KW-0560">Oxidoreductase</keyword>
<protein>
    <submittedName>
        <fullName evidence="3">Quinol monooxygenase</fullName>
        <ecNumber evidence="3">1.-.-.-</ecNumber>
    </submittedName>
</protein>
<gene>
    <name evidence="3" type="ORF">AB6T85_16865</name>
</gene>
<accession>A0ABV4EAW8</accession>
<evidence type="ECO:0000313" key="4">
    <source>
        <dbReference type="Proteomes" id="UP001565243"/>
    </source>
</evidence>
<dbReference type="Pfam" id="PF03992">
    <property type="entry name" value="ABM"/>
    <property type="match status" value="2"/>
</dbReference>